<dbReference type="EMBL" id="OX459964">
    <property type="protein sequence ID" value="CAI9169072.1"/>
    <property type="molecule type" value="Genomic_DNA"/>
</dbReference>
<reference evidence="1" key="1">
    <citation type="submission" date="2023-04" db="EMBL/GenBank/DDBJ databases">
        <authorList>
            <consortium name="ELIXIR-Norway"/>
        </authorList>
    </citation>
    <scope>NUCLEOTIDE SEQUENCE [LARGE SCALE GENOMIC DNA]</scope>
</reference>
<protein>
    <submittedName>
        <fullName evidence="1">Uncharacterized protein</fullName>
    </submittedName>
</protein>
<keyword evidence="2" id="KW-1185">Reference proteome</keyword>
<accession>A0ABN8Z5D0</accession>
<proteinExistence type="predicted"/>
<evidence type="ECO:0000313" key="1">
    <source>
        <dbReference type="EMBL" id="CAI9169072.1"/>
    </source>
</evidence>
<evidence type="ECO:0000313" key="2">
    <source>
        <dbReference type="Proteomes" id="UP001176941"/>
    </source>
</evidence>
<gene>
    <name evidence="1" type="ORF">MRATA1EN1_LOCUS18034</name>
</gene>
<sequence length="129" mass="14074">MQAPGSQEPLLHPLRPQPLPQALSRCATPENVLRCSSFSLVAFTALSPREVLPFCRYRRTAMDGGCPPLCIVCTAPSKPVQTLQAFHGVLFEGSLQRLGDICSLTFNPLGISSDGLMINARTWNLTKHL</sequence>
<dbReference type="Proteomes" id="UP001176941">
    <property type="component" value="Chromosome 28"/>
</dbReference>
<name>A0ABN8Z5D0_RANTA</name>
<organism evidence="1 2">
    <name type="scientific">Rangifer tarandus platyrhynchus</name>
    <name type="common">Svalbard reindeer</name>
    <dbReference type="NCBI Taxonomy" id="3082113"/>
    <lineage>
        <taxon>Eukaryota</taxon>
        <taxon>Metazoa</taxon>
        <taxon>Chordata</taxon>
        <taxon>Craniata</taxon>
        <taxon>Vertebrata</taxon>
        <taxon>Euteleostomi</taxon>
        <taxon>Mammalia</taxon>
        <taxon>Eutheria</taxon>
        <taxon>Laurasiatheria</taxon>
        <taxon>Artiodactyla</taxon>
        <taxon>Ruminantia</taxon>
        <taxon>Pecora</taxon>
        <taxon>Cervidae</taxon>
        <taxon>Odocoileinae</taxon>
        <taxon>Rangifer</taxon>
    </lineage>
</organism>